<dbReference type="InterPro" id="IPR022698">
    <property type="entry name" value="OrsD"/>
</dbReference>
<dbReference type="AlphaFoldDB" id="A0A1Q5TCD5"/>
<comment type="caution">
    <text evidence="1">The sequence shown here is derived from an EMBL/GenBank/DDBJ whole genome shotgun (WGS) entry which is preliminary data.</text>
</comment>
<dbReference type="Pfam" id="PF12013">
    <property type="entry name" value="OrsD"/>
    <property type="match status" value="1"/>
</dbReference>
<keyword evidence="2" id="KW-1185">Reference proteome</keyword>
<evidence type="ECO:0000313" key="1">
    <source>
        <dbReference type="EMBL" id="OKO97893.1"/>
    </source>
</evidence>
<protein>
    <submittedName>
        <fullName evidence="1">Uncharacterized protein</fullName>
    </submittedName>
</protein>
<proteinExistence type="predicted"/>
<evidence type="ECO:0000313" key="2">
    <source>
        <dbReference type="Proteomes" id="UP000186955"/>
    </source>
</evidence>
<accession>A0A1Q5TCD5</accession>
<dbReference type="EMBL" id="MNBE01000683">
    <property type="protein sequence ID" value="OKO97893.1"/>
    <property type="molecule type" value="Genomic_DNA"/>
</dbReference>
<gene>
    <name evidence="1" type="ORF">PENSUB_9819</name>
</gene>
<name>A0A1Q5TCD5_9EURO</name>
<reference evidence="1 2" key="1">
    <citation type="submission" date="2016-10" db="EMBL/GenBank/DDBJ databases">
        <title>Genome sequence of the ascomycete fungus Penicillium subrubescens.</title>
        <authorList>
            <person name="De Vries R.P."/>
            <person name="Peng M."/>
            <person name="Dilokpimol A."/>
            <person name="Hilden K."/>
            <person name="Makela M.R."/>
            <person name="Grigoriev I."/>
            <person name="Riley R."/>
            <person name="Granchi Z."/>
        </authorList>
    </citation>
    <scope>NUCLEOTIDE SEQUENCE [LARGE SCALE GENOMIC DNA]</scope>
    <source>
        <strain evidence="1 2">CBS 132785</strain>
    </source>
</reference>
<sequence>MNETPEPAIADQYFDCNTEYRVAICRQCAHGVKPQDIIRHLTSPKSIYCISKGVAQQVLDIIENAPEWESVSNSNPVLPISVEHPIPGLTISKMVYNARCVARFCVAKAPCDYIRTRRISLPRIAIEANNDRLRSLQASRDKRKQCSGWFASEFSVAKLDHITSMFATVRIYIHVCNCKNIHYESG</sequence>
<organism evidence="1 2">
    <name type="scientific">Penicillium subrubescens</name>
    <dbReference type="NCBI Taxonomy" id="1316194"/>
    <lineage>
        <taxon>Eukaryota</taxon>
        <taxon>Fungi</taxon>
        <taxon>Dikarya</taxon>
        <taxon>Ascomycota</taxon>
        <taxon>Pezizomycotina</taxon>
        <taxon>Eurotiomycetes</taxon>
        <taxon>Eurotiomycetidae</taxon>
        <taxon>Eurotiales</taxon>
        <taxon>Aspergillaceae</taxon>
        <taxon>Penicillium</taxon>
    </lineage>
</organism>
<dbReference type="Proteomes" id="UP000186955">
    <property type="component" value="Unassembled WGS sequence"/>
</dbReference>